<proteinExistence type="predicted"/>
<dbReference type="AlphaFoldDB" id="A0A501QEQ3"/>
<organism evidence="3 4">
    <name type="scientific">Flavobacterium microcysteis</name>
    <dbReference type="NCBI Taxonomy" id="2596891"/>
    <lineage>
        <taxon>Bacteria</taxon>
        <taxon>Pseudomonadati</taxon>
        <taxon>Bacteroidota</taxon>
        <taxon>Flavobacteriia</taxon>
        <taxon>Flavobacteriales</taxon>
        <taxon>Flavobacteriaceae</taxon>
        <taxon>Flavobacterium</taxon>
    </lineage>
</organism>
<dbReference type="GO" id="GO:0004519">
    <property type="term" value="F:endonuclease activity"/>
    <property type="evidence" value="ECO:0007669"/>
    <property type="project" value="UniProtKB-KW"/>
</dbReference>
<feature type="chain" id="PRO_5021399058" evidence="1">
    <location>
        <begin position="18"/>
        <end position="276"/>
    </location>
</feature>
<accession>A0A501QEQ3</accession>
<dbReference type="SUPFAM" id="SSF56219">
    <property type="entry name" value="DNase I-like"/>
    <property type="match status" value="1"/>
</dbReference>
<dbReference type="InterPro" id="IPR036691">
    <property type="entry name" value="Endo/exonu/phosph_ase_sf"/>
</dbReference>
<gene>
    <name evidence="3" type="ORF">FJA49_06890</name>
</gene>
<name>A0A501QEQ3_9FLAO</name>
<keyword evidence="3" id="KW-0269">Exonuclease</keyword>
<protein>
    <submittedName>
        <fullName evidence="3">Endonuclease/exonuclease/phosphatase family protein</fullName>
    </submittedName>
</protein>
<keyword evidence="1" id="KW-0732">Signal</keyword>
<evidence type="ECO:0000313" key="4">
    <source>
        <dbReference type="Proteomes" id="UP000319175"/>
    </source>
</evidence>
<dbReference type="GO" id="GO:0000175">
    <property type="term" value="F:3'-5'-RNA exonuclease activity"/>
    <property type="evidence" value="ECO:0007669"/>
    <property type="project" value="TreeGrafter"/>
</dbReference>
<dbReference type="Pfam" id="PF03372">
    <property type="entry name" value="Exo_endo_phos"/>
    <property type="match status" value="1"/>
</dbReference>
<keyword evidence="3" id="KW-0540">Nuclease</keyword>
<dbReference type="InterPro" id="IPR050410">
    <property type="entry name" value="CCR4/nocturin_mRNA_transcr"/>
</dbReference>
<dbReference type="PANTHER" id="PTHR12121:SF36">
    <property type="entry name" value="ENDONUCLEASE_EXONUCLEASE_PHOSPHATASE DOMAIN-CONTAINING PROTEIN"/>
    <property type="match status" value="1"/>
</dbReference>
<feature type="domain" description="Endonuclease/exonuclease/phosphatase" evidence="2">
    <location>
        <begin position="23"/>
        <end position="266"/>
    </location>
</feature>
<dbReference type="RefSeq" id="WP_140000207.1">
    <property type="nucleotide sequence ID" value="NZ_VFJE01000052.1"/>
</dbReference>
<keyword evidence="3" id="KW-0378">Hydrolase</keyword>
<evidence type="ECO:0000256" key="1">
    <source>
        <dbReference type="SAM" id="SignalP"/>
    </source>
</evidence>
<comment type="caution">
    <text evidence="3">The sequence shown here is derived from an EMBL/GenBank/DDBJ whole genome shotgun (WGS) entry which is preliminary data.</text>
</comment>
<dbReference type="PANTHER" id="PTHR12121">
    <property type="entry name" value="CARBON CATABOLITE REPRESSOR PROTEIN 4"/>
    <property type="match status" value="1"/>
</dbReference>
<reference evidence="3 4" key="1">
    <citation type="submission" date="2019-06" db="EMBL/GenBank/DDBJ databases">
        <title>Flavobacterium sp. MaA-Y11 from geoumgang.</title>
        <authorList>
            <person name="Jeong S."/>
        </authorList>
    </citation>
    <scope>NUCLEOTIDE SEQUENCE [LARGE SCALE GENOMIC DNA]</scope>
    <source>
        <strain evidence="3 4">MaA-Y11</strain>
    </source>
</reference>
<evidence type="ECO:0000259" key="2">
    <source>
        <dbReference type="Pfam" id="PF03372"/>
    </source>
</evidence>
<dbReference type="Gene3D" id="3.60.10.10">
    <property type="entry name" value="Endonuclease/exonuclease/phosphatase"/>
    <property type="match status" value="1"/>
</dbReference>
<keyword evidence="3" id="KW-0255">Endonuclease</keyword>
<dbReference type="Proteomes" id="UP000319175">
    <property type="component" value="Unassembled WGS sequence"/>
</dbReference>
<keyword evidence="4" id="KW-1185">Reference proteome</keyword>
<feature type="signal peptide" evidence="1">
    <location>
        <begin position="1"/>
        <end position="17"/>
    </location>
</feature>
<sequence length="276" mass="31855">MKSVFLFLLLAGQAVFSQDLKIMSYNIRLDTQSDGDNQWSKRKEFLTDQVKFYTPDFMGVQEALPGQMTYIDSTLTGYDFIGKGRDDGKSQGEHSAIFYNSDKFKLLDENTFWLSETPEKPSKGWDAAYNRVCTYGLFQNKKTKKKVWVFNTHFDHVGDIARAESAKLILEKIRKINRDNLPVILTGDFNLEADTRPLQFIKEQMEDAQKVCRGIVFGPEGTFNAFEFNKPVTTRIDYIFINKNKMEVTKFATLSDSKNCRYPSDHFPVYAEITLK</sequence>
<evidence type="ECO:0000313" key="3">
    <source>
        <dbReference type="EMBL" id="TPD70661.1"/>
    </source>
</evidence>
<dbReference type="CDD" id="cd09083">
    <property type="entry name" value="EEP-1"/>
    <property type="match status" value="1"/>
</dbReference>
<dbReference type="EMBL" id="VFJE01000052">
    <property type="protein sequence ID" value="TPD70661.1"/>
    <property type="molecule type" value="Genomic_DNA"/>
</dbReference>
<dbReference type="OrthoDB" id="9793162at2"/>
<dbReference type="InterPro" id="IPR005135">
    <property type="entry name" value="Endo/exonuclease/phosphatase"/>
</dbReference>